<evidence type="ECO:0000256" key="1">
    <source>
        <dbReference type="ARBA" id="ARBA00009403"/>
    </source>
</evidence>
<evidence type="ECO:0000256" key="3">
    <source>
        <dbReference type="ARBA" id="ARBA00022704"/>
    </source>
</evidence>
<dbReference type="SUPFAM" id="SSF54403">
    <property type="entry name" value="Cystatin/monellin"/>
    <property type="match status" value="1"/>
</dbReference>
<accession>A0AAV6FI93</accession>
<dbReference type="Pfam" id="PF00031">
    <property type="entry name" value="Cystatin"/>
    <property type="match status" value="1"/>
</dbReference>
<keyword evidence="4" id="KW-0732">Signal</keyword>
<evidence type="ECO:0000259" key="5">
    <source>
        <dbReference type="SMART" id="SM00043"/>
    </source>
</evidence>
<dbReference type="PANTHER" id="PTHR46186">
    <property type="entry name" value="CYSTATIN"/>
    <property type="match status" value="1"/>
</dbReference>
<dbReference type="SMART" id="SM00043">
    <property type="entry name" value="CY"/>
    <property type="match status" value="1"/>
</dbReference>
<keyword evidence="2" id="KW-0646">Protease inhibitor</keyword>
<dbReference type="Proteomes" id="UP000823561">
    <property type="component" value="Chromosome 23"/>
</dbReference>
<feature type="domain" description="Cystatin" evidence="5">
    <location>
        <begin position="22"/>
        <end position="127"/>
    </location>
</feature>
<keyword evidence="7" id="KW-1185">Reference proteome</keyword>
<feature type="chain" id="PRO_5043764506" description="Cystatin domain-containing protein" evidence="4">
    <location>
        <begin position="22"/>
        <end position="131"/>
    </location>
</feature>
<dbReference type="InterPro" id="IPR046350">
    <property type="entry name" value="Cystatin_sf"/>
</dbReference>
<evidence type="ECO:0000256" key="4">
    <source>
        <dbReference type="SAM" id="SignalP"/>
    </source>
</evidence>
<name>A0AAV6FI93_9TELE</name>
<comment type="similarity">
    <text evidence="1">Belongs to the cystatin family.</text>
</comment>
<dbReference type="CDD" id="cd00042">
    <property type="entry name" value="CY"/>
    <property type="match status" value="1"/>
</dbReference>
<comment type="caution">
    <text evidence="6">The sequence shown here is derived from an EMBL/GenBank/DDBJ whole genome shotgun (WGS) entry which is preliminary data.</text>
</comment>
<proteinExistence type="inferred from homology"/>
<evidence type="ECO:0000313" key="7">
    <source>
        <dbReference type="Proteomes" id="UP000823561"/>
    </source>
</evidence>
<evidence type="ECO:0000256" key="2">
    <source>
        <dbReference type="ARBA" id="ARBA00022690"/>
    </source>
</evidence>
<dbReference type="GO" id="GO:0004869">
    <property type="term" value="F:cysteine-type endopeptidase inhibitor activity"/>
    <property type="evidence" value="ECO:0007669"/>
    <property type="project" value="UniProtKB-KW"/>
</dbReference>
<dbReference type="InterPro" id="IPR000010">
    <property type="entry name" value="Cystatin_dom"/>
</dbReference>
<dbReference type="GO" id="GO:0005615">
    <property type="term" value="C:extracellular space"/>
    <property type="evidence" value="ECO:0007669"/>
    <property type="project" value="TreeGrafter"/>
</dbReference>
<dbReference type="GO" id="GO:0005737">
    <property type="term" value="C:cytoplasm"/>
    <property type="evidence" value="ECO:0007669"/>
    <property type="project" value="TreeGrafter"/>
</dbReference>
<sequence>MTWSWRLLCAAALTLVAMSAASPVGEIVDVDPDDPEVQACASFGLESLSFRDHAHHYSIHKVVSVTKENIGAGQYDIDVEVKKTPCGSEGVDSCAPGSADGQILYCKFVVITAPWKRQRILIRSSCSESQF</sequence>
<dbReference type="EMBL" id="JADWDJ010000023">
    <property type="protein sequence ID" value="KAG5262194.1"/>
    <property type="molecule type" value="Genomic_DNA"/>
</dbReference>
<dbReference type="PANTHER" id="PTHR46186:SF2">
    <property type="entry name" value="CYSTATIN"/>
    <property type="match status" value="1"/>
</dbReference>
<dbReference type="GO" id="GO:0031982">
    <property type="term" value="C:vesicle"/>
    <property type="evidence" value="ECO:0007669"/>
    <property type="project" value="TreeGrafter"/>
</dbReference>
<reference evidence="6" key="1">
    <citation type="submission" date="2020-10" db="EMBL/GenBank/DDBJ databases">
        <title>Chromosome-scale genome assembly of the Allis shad, Alosa alosa.</title>
        <authorList>
            <person name="Margot Z."/>
            <person name="Christophe K."/>
            <person name="Cabau C."/>
            <person name="Louis A."/>
            <person name="Berthelot C."/>
            <person name="Parey E."/>
            <person name="Roest Crollius H."/>
            <person name="Montfort J."/>
            <person name="Robinson-Rechavi M."/>
            <person name="Bucao C."/>
            <person name="Bouchez O."/>
            <person name="Gislard M."/>
            <person name="Lluch J."/>
            <person name="Milhes M."/>
            <person name="Lampietro C."/>
            <person name="Lopez Roques C."/>
            <person name="Donnadieu C."/>
            <person name="Braasch I."/>
            <person name="Desvignes T."/>
            <person name="Postlethwait J."/>
            <person name="Bobe J."/>
            <person name="Guiguen Y."/>
        </authorList>
    </citation>
    <scope>NUCLEOTIDE SEQUENCE</scope>
    <source>
        <strain evidence="6">M-15738</strain>
        <tissue evidence="6">Blood</tissue>
    </source>
</reference>
<protein>
    <recommendedName>
        <fullName evidence="5">Cystatin domain-containing protein</fullName>
    </recommendedName>
</protein>
<evidence type="ECO:0000313" key="6">
    <source>
        <dbReference type="EMBL" id="KAG5262194.1"/>
    </source>
</evidence>
<keyword evidence="3" id="KW-0789">Thiol protease inhibitor</keyword>
<gene>
    <name evidence="6" type="ORF">AALO_G00293260</name>
</gene>
<dbReference type="Gene3D" id="3.10.450.10">
    <property type="match status" value="1"/>
</dbReference>
<dbReference type="AlphaFoldDB" id="A0AAV6FI93"/>
<feature type="signal peptide" evidence="4">
    <location>
        <begin position="1"/>
        <end position="21"/>
    </location>
</feature>
<organism evidence="6 7">
    <name type="scientific">Alosa alosa</name>
    <name type="common">allis shad</name>
    <dbReference type="NCBI Taxonomy" id="278164"/>
    <lineage>
        <taxon>Eukaryota</taxon>
        <taxon>Metazoa</taxon>
        <taxon>Chordata</taxon>
        <taxon>Craniata</taxon>
        <taxon>Vertebrata</taxon>
        <taxon>Euteleostomi</taxon>
        <taxon>Actinopterygii</taxon>
        <taxon>Neopterygii</taxon>
        <taxon>Teleostei</taxon>
        <taxon>Clupei</taxon>
        <taxon>Clupeiformes</taxon>
        <taxon>Clupeoidei</taxon>
        <taxon>Clupeidae</taxon>
        <taxon>Alosa</taxon>
    </lineage>
</organism>